<name>B0C6C2_ACAM1</name>
<dbReference type="EMBL" id="CP000828">
    <property type="protein sequence ID" value="ABW25216.1"/>
    <property type="molecule type" value="Genomic_DNA"/>
</dbReference>
<evidence type="ECO:0000313" key="1">
    <source>
        <dbReference type="EMBL" id="ABW25216.1"/>
    </source>
</evidence>
<accession>B0C6C2</accession>
<evidence type="ECO:0000313" key="2">
    <source>
        <dbReference type="Proteomes" id="UP000000268"/>
    </source>
</evidence>
<sequence length="42" mass="4598">MIVKSSEAGELGQSVATNWPRLPPLRPGYSNIPMLSLMPDLM</sequence>
<dbReference type="Proteomes" id="UP000000268">
    <property type="component" value="Chromosome"/>
</dbReference>
<gene>
    <name evidence="1" type="ordered locus">AM1_0130</name>
</gene>
<dbReference type="AlphaFoldDB" id="B0C6C2"/>
<dbReference type="HOGENOM" id="CLU_3245576_0_0_3"/>
<dbReference type="STRING" id="329726.AM1_0130"/>
<proteinExistence type="predicted"/>
<organism evidence="1 2">
    <name type="scientific">Acaryochloris marina (strain MBIC 11017)</name>
    <dbReference type="NCBI Taxonomy" id="329726"/>
    <lineage>
        <taxon>Bacteria</taxon>
        <taxon>Bacillati</taxon>
        <taxon>Cyanobacteriota</taxon>
        <taxon>Cyanophyceae</taxon>
        <taxon>Acaryochloridales</taxon>
        <taxon>Acaryochloridaceae</taxon>
        <taxon>Acaryochloris</taxon>
    </lineage>
</organism>
<keyword evidence="2" id="KW-1185">Reference proteome</keyword>
<reference evidence="1 2" key="1">
    <citation type="journal article" date="2008" name="Proc. Natl. Acad. Sci. U.S.A.">
        <title>Niche adaptation and genome expansion in the chlorophyll d-producing cyanobacterium Acaryochloris marina.</title>
        <authorList>
            <person name="Swingley W.D."/>
            <person name="Chen M."/>
            <person name="Cheung P.C."/>
            <person name="Conrad A.L."/>
            <person name="Dejesa L.C."/>
            <person name="Hao J."/>
            <person name="Honchak B.M."/>
            <person name="Karbach L.E."/>
            <person name="Kurdoglu A."/>
            <person name="Lahiri S."/>
            <person name="Mastrian S.D."/>
            <person name="Miyashita H."/>
            <person name="Page L."/>
            <person name="Ramakrishna P."/>
            <person name="Satoh S."/>
            <person name="Sattley W.M."/>
            <person name="Shimada Y."/>
            <person name="Taylor H.L."/>
            <person name="Tomo T."/>
            <person name="Tsuchiya T."/>
            <person name="Wang Z.T."/>
            <person name="Raymond J."/>
            <person name="Mimuro M."/>
            <person name="Blankenship R.E."/>
            <person name="Touchman J.W."/>
        </authorList>
    </citation>
    <scope>NUCLEOTIDE SEQUENCE [LARGE SCALE GENOMIC DNA]</scope>
    <source>
        <strain evidence="2">MBIC 11017</strain>
    </source>
</reference>
<protein>
    <submittedName>
        <fullName evidence="1">Uncharacterized protein</fullName>
    </submittedName>
</protein>
<dbReference type="KEGG" id="amr:AM1_0130"/>